<keyword evidence="3" id="KW-0472">Membrane</keyword>
<feature type="domain" description="Bacterial surface antigen (D15)" evidence="5">
    <location>
        <begin position="300"/>
        <end position="600"/>
    </location>
</feature>
<evidence type="ECO:0000259" key="5">
    <source>
        <dbReference type="Pfam" id="PF01103"/>
    </source>
</evidence>
<organism evidence="6 7">
    <name type="scientific">Salipiger aestuarii</name>
    <dbReference type="NCBI Taxonomy" id="568098"/>
    <lineage>
        <taxon>Bacteria</taxon>
        <taxon>Pseudomonadati</taxon>
        <taxon>Pseudomonadota</taxon>
        <taxon>Alphaproteobacteria</taxon>
        <taxon>Rhodobacterales</taxon>
        <taxon>Roseobacteraceae</taxon>
        <taxon>Salipiger</taxon>
    </lineage>
</organism>
<keyword evidence="4" id="KW-0732">Signal</keyword>
<keyword evidence="7" id="KW-1185">Reference proteome</keyword>
<accession>A0A327XWV6</accession>
<dbReference type="EMBL" id="QLMG01000038">
    <property type="protein sequence ID" value="RAK13220.1"/>
    <property type="molecule type" value="Genomic_DNA"/>
</dbReference>
<dbReference type="Gene3D" id="3.10.20.310">
    <property type="entry name" value="membrane protein fhac"/>
    <property type="match status" value="1"/>
</dbReference>
<evidence type="ECO:0000256" key="4">
    <source>
        <dbReference type="SAM" id="SignalP"/>
    </source>
</evidence>
<feature type="signal peptide" evidence="4">
    <location>
        <begin position="1"/>
        <end position="23"/>
    </location>
</feature>
<evidence type="ECO:0000256" key="1">
    <source>
        <dbReference type="ARBA" id="ARBA00004370"/>
    </source>
</evidence>
<evidence type="ECO:0000313" key="6">
    <source>
        <dbReference type="EMBL" id="RAK13220.1"/>
    </source>
</evidence>
<sequence length="600" mass="63694">MTPRRRHAALGITLALVTGPAAALDDLEYSTPGMNEDLRADIKAYSALSAAENEERVTGQDIVAAALSDYGILIETLYDAGYYGGTVSITIDGREASDIPLLETPGTVGKVLVRVDQGPRFDFGRAVIAPIAPETDLPDGFATGEVARAGVVGDAADAGIEGWRQLGHAKAEIAGEQVTADHRASRLDVAMTLAPGPRLTFGALRSISDSNVRNAARRRIAGLPTGEVFDPDEVDDAVRRLTTTGAFSTVTLREAETPNADGSLDMLLSVEDAKPRRIGFGAEVSSLEGLALTTYWLHRNFLGGAERFRVDAEVSDISNQTDQIDASLTARLEIPAAVAIWDPDTTAYFQFELSSENEPAYLANSVELSAGISRRFSDELTGSLGLGLRYSEVDDDLGYRDFLLFTVPTSLTWDRRDDDLDPKSGWYADTDFTPFVNLTGSGNGARLYSDMRGYYGFGADEGTVLAGRLQVGSVMGPELEDTQPEYLFYSGGAGSVRGQPYQSLTVDLGDGDETGGRSFLGLSGELRQDVGDNFQMVAFADAGFIGEGTAPGGDGDWHSGAGLGLRYKTGIGPLRVDVAGPTSGDTGKGVQLYIGIGQAF</sequence>
<dbReference type="GO" id="GO:0019867">
    <property type="term" value="C:outer membrane"/>
    <property type="evidence" value="ECO:0007669"/>
    <property type="project" value="InterPro"/>
</dbReference>
<feature type="chain" id="PRO_5016287626" evidence="4">
    <location>
        <begin position="24"/>
        <end position="600"/>
    </location>
</feature>
<dbReference type="RefSeq" id="WP_009506379.1">
    <property type="nucleotide sequence ID" value="NZ_LIGK01000036.1"/>
</dbReference>
<evidence type="ECO:0000256" key="3">
    <source>
        <dbReference type="ARBA" id="ARBA00023136"/>
    </source>
</evidence>
<dbReference type="PANTHER" id="PTHR12815">
    <property type="entry name" value="SORTING AND ASSEMBLY MACHINERY SAMM50 PROTEIN FAMILY MEMBER"/>
    <property type="match status" value="1"/>
</dbReference>
<name>A0A327XWV6_9RHOB</name>
<dbReference type="AlphaFoldDB" id="A0A327XWV6"/>
<evidence type="ECO:0000313" key="7">
    <source>
        <dbReference type="Proteomes" id="UP000249165"/>
    </source>
</evidence>
<dbReference type="InterPro" id="IPR000184">
    <property type="entry name" value="Bac_surfAg_D15"/>
</dbReference>
<dbReference type="InterPro" id="IPR039910">
    <property type="entry name" value="D15-like"/>
</dbReference>
<dbReference type="Pfam" id="PF01103">
    <property type="entry name" value="Omp85"/>
    <property type="match status" value="1"/>
</dbReference>
<reference evidence="6 7" key="1">
    <citation type="submission" date="2018-06" db="EMBL/GenBank/DDBJ databases">
        <title>Genomic Encyclopedia of Archaeal and Bacterial Type Strains, Phase II (KMG-II): from individual species to whole genera.</title>
        <authorList>
            <person name="Goeker M."/>
        </authorList>
    </citation>
    <scope>NUCLEOTIDE SEQUENCE [LARGE SCALE GENOMIC DNA]</scope>
    <source>
        <strain evidence="6 7">DSM 22011</strain>
    </source>
</reference>
<comment type="subcellular location">
    <subcellularLocation>
        <location evidence="1">Membrane</location>
    </subcellularLocation>
</comment>
<protein>
    <submittedName>
        <fullName evidence="6">Autotransporter secretion outer membrane protein TamA</fullName>
    </submittedName>
</protein>
<proteinExistence type="predicted"/>
<keyword evidence="2" id="KW-1134">Transmembrane beta strand</keyword>
<dbReference type="Proteomes" id="UP000249165">
    <property type="component" value="Unassembled WGS sequence"/>
</dbReference>
<dbReference type="OrthoDB" id="9769707at2"/>
<dbReference type="Gene3D" id="2.40.160.50">
    <property type="entry name" value="membrane protein fhac: a member of the omp85/tpsb transporter family"/>
    <property type="match status" value="1"/>
</dbReference>
<evidence type="ECO:0000256" key="2">
    <source>
        <dbReference type="ARBA" id="ARBA00022452"/>
    </source>
</evidence>
<gene>
    <name evidence="6" type="ORF">ATI53_10385</name>
</gene>
<dbReference type="PANTHER" id="PTHR12815:SF42">
    <property type="entry name" value="BACTERIAL SURFACE ANTIGEN (D15) DOMAIN-CONTAINING PROTEIN"/>
    <property type="match status" value="1"/>
</dbReference>
<keyword evidence="2" id="KW-0812">Transmembrane</keyword>
<comment type="caution">
    <text evidence="6">The sequence shown here is derived from an EMBL/GenBank/DDBJ whole genome shotgun (WGS) entry which is preliminary data.</text>
</comment>